<evidence type="ECO:0000313" key="2">
    <source>
        <dbReference type="Proteomes" id="UP000886998"/>
    </source>
</evidence>
<organism evidence="1 2">
    <name type="scientific">Trichonephila inaurata madagascariensis</name>
    <dbReference type="NCBI Taxonomy" id="2747483"/>
    <lineage>
        <taxon>Eukaryota</taxon>
        <taxon>Metazoa</taxon>
        <taxon>Ecdysozoa</taxon>
        <taxon>Arthropoda</taxon>
        <taxon>Chelicerata</taxon>
        <taxon>Arachnida</taxon>
        <taxon>Araneae</taxon>
        <taxon>Araneomorphae</taxon>
        <taxon>Entelegynae</taxon>
        <taxon>Araneoidea</taxon>
        <taxon>Nephilidae</taxon>
        <taxon>Trichonephila</taxon>
        <taxon>Trichonephila inaurata</taxon>
    </lineage>
</organism>
<dbReference type="OrthoDB" id="6428669at2759"/>
<protein>
    <submittedName>
        <fullName evidence="1">Uncharacterized protein</fullName>
    </submittedName>
</protein>
<proteinExistence type="predicted"/>
<dbReference type="EMBL" id="BMAV01016656">
    <property type="protein sequence ID" value="GFY67623.1"/>
    <property type="molecule type" value="Genomic_DNA"/>
</dbReference>
<name>A0A8X7CFV7_9ARAC</name>
<dbReference type="Proteomes" id="UP000886998">
    <property type="component" value="Unassembled WGS sequence"/>
</dbReference>
<keyword evidence="2" id="KW-1185">Reference proteome</keyword>
<comment type="caution">
    <text evidence="1">The sequence shown here is derived from an EMBL/GenBank/DDBJ whole genome shotgun (WGS) entry which is preliminary data.</text>
</comment>
<evidence type="ECO:0000313" key="1">
    <source>
        <dbReference type="EMBL" id="GFY67623.1"/>
    </source>
</evidence>
<sequence length="152" mass="18143">MPFFQHSELSRQRKGALRIRAQIADKFQRLDNCQLLLSEELLKEENGEQLFSEDFEEAETYRDRYLENCFKIEDWLQENAEPNEAGKGKFKLPKIELKKFNGEPKEFLVFWSQFKKIHDDSSIAEEDNLLNLTLKLKDCSLVFRRLRLTIRP</sequence>
<reference evidence="1" key="1">
    <citation type="submission" date="2020-08" db="EMBL/GenBank/DDBJ databases">
        <title>Multicomponent nature underlies the extraordinary mechanical properties of spider dragline silk.</title>
        <authorList>
            <person name="Kono N."/>
            <person name="Nakamura H."/>
            <person name="Mori M."/>
            <person name="Yoshida Y."/>
            <person name="Ohtoshi R."/>
            <person name="Malay A.D."/>
            <person name="Moran D.A.P."/>
            <person name="Tomita M."/>
            <person name="Numata K."/>
            <person name="Arakawa K."/>
        </authorList>
    </citation>
    <scope>NUCLEOTIDE SEQUENCE</scope>
</reference>
<gene>
    <name evidence="1" type="primary">AVEN_196214_1</name>
    <name evidence="1" type="ORF">TNIN_334131</name>
</gene>
<dbReference type="AlphaFoldDB" id="A0A8X7CFV7"/>
<accession>A0A8X7CFV7</accession>